<evidence type="ECO:0000256" key="3">
    <source>
        <dbReference type="ARBA" id="ARBA00022777"/>
    </source>
</evidence>
<name>A0A328Q0P7_9EURY</name>
<dbReference type="GO" id="GO:0016301">
    <property type="term" value="F:kinase activity"/>
    <property type="evidence" value="ECO:0007669"/>
    <property type="project" value="UniProtKB-KW"/>
</dbReference>
<evidence type="ECO:0000256" key="1">
    <source>
        <dbReference type="ARBA" id="ARBA00010688"/>
    </source>
</evidence>
<keyword evidence="2" id="KW-0808">Transferase</keyword>
<proteinExistence type="inferred from homology"/>
<dbReference type="Proteomes" id="UP000248557">
    <property type="component" value="Unassembled WGS sequence"/>
</dbReference>
<reference evidence="5 6" key="1">
    <citation type="submission" date="2017-05" db="EMBL/GenBank/DDBJ databases">
        <title>Host range expansion of the Methanosphaera genus to humans and monogastric animals involves recent and extensive reduction in genome content.</title>
        <authorList>
            <person name="Hoedt E.C."/>
            <person name="Volmer J.G."/>
            <person name="Parks D.H."/>
            <person name="Rosewarne C.P."/>
            <person name="Denman S.E."/>
            <person name="Mcsweeney C.S."/>
            <person name="O Cuiv P."/>
            <person name="Hugenholtz P."/>
            <person name="Tyson G.W."/>
            <person name="Morrison M."/>
        </authorList>
    </citation>
    <scope>NUCLEOTIDE SEQUENCE [LARGE SCALE GENOMIC DNA]</scope>
    <source>
        <strain evidence="5 6">PA5</strain>
    </source>
</reference>
<feature type="domain" description="Carbohydrate kinase PfkB" evidence="4">
    <location>
        <begin position="9"/>
        <end position="297"/>
    </location>
</feature>
<dbReference type="AlphaFoldDB" id="A0A328Q0P7"/>
<dbReference type="SUPFAM" id="SSF53613">
    <property type="entry name" value="Ribokinase-like"/>
    <property type="match status" value="1"/>
</dbReference>
<dbReference type="InterPro" id="IPR029056">
    <property type="entry name" value="Ribokinase-like"/>
</dbReference>
<dbReference type="InterPro" id="IPR002173">
    <property type="entry name" value="Carboh/pur_kinase_PfkB_CS"/>
</dbReference>
<dbReference type="InterPro" id="IPR011611">
    <property type="entry name" value="PfkB_dom"/>
</dbReference>
<dbReference type="EMBL" id="NGJK01000005">
    <property type="protein sequence ID" value="RAP03772.1"/>
    <property type="molecule type" value="Genomic_DNA"/>
</dbReference>
<accession>A0A328Q0P7</accession>
<dbReference type="CDD" id="cd01942">
    <property type="entry name" value="ribokinase_group_A"/>
    <property type="match status" value="1"/>
</dbReference>
<keyword evidence="3" id="KW-0418">Kinase</keyword>
<dbReference type="Pfam" id="PF00294">
    <property type="entry name" value="PfkB"/>
    <property type="match status" value="1"/>
</dbReference>
<dbReference type="OMA" id="CANFMPT"/>
<organism evidence="5 6">
    <name type="scientific">Methanosphaera stadtmanae</name>
    <dbReference type="NCBI Taxonomy" id="2317"/>
    <lineage>
        <taxon>Archaea</taxon>
        <taxon>Methanobacteriati</taxon>
        <taxon>Methanobacteriota</taxon>
        <taxon>Methanomada group</taxon>
        <taxon>Methanobacteria</taxon>
        <taxon>Methanobacteriales</taxon>
        <taxon>Methanobacteriaceae</taxon>
        <taxon>Methanosphaera</taxon>
    </lineage>
</organism>
<dbReference type="PANTHER" id="PTHR10584:SF166">
    <property type="entry name" value="RIBOKINASE"/>
    <property type="match status" value="1"/>
</dbReference>
<dbReference type="RefSeq" id="WP_011405689.1">
    <property type="nucleotide sequence ID" value="NZ_CATZXA010000087.1"/>
</dbReference>
<protein>
    <recommendedName>
        <fullName evidence="4">Carbohydrate kinase PfkB domain-containing protein</fullName>
    </recommendedName>
</protein>
<comment type="similarity">
    <text evidence="1">Belongs to the carbohydrate kinase PfkB family.</text>
</comment>
<dbReference type="PANTHER" id="PTHR10584">
    <property type="entry name" value="SUGAR KINASE"/>
    <property type="match status" value="1"/>
</dbReference>
<dbReference type="GeneID" id="3855189"/>
<comment type="caution">
    <text evidence="5">The sequence shown here is derived from an EMBL/GenBank/DDBJ whole genome shotgun (WGS) entry which is preliminary data.</text>
</comment>
<evidence type="ECO:0000313" key="6">
    <source>
        <dbReference type="Proteomes" id="UP000248557"/>
    </source>
</evidence>
<sequence>MMKFDIIGWGALNIDRLCHVNEFAPSDGETFVNYETKSCGGSAANTIIGMAKLGLKTGYIGKVGNDSNGKMMQDYLESHNVDTTHLIKGNGETGEVIGFVDSSGDRKLYVTPKINDTISNSEIKRDYIKNTKLLHLTSFVGLNPEDPSIDTQMELLDELKDDVIVSFDPGMLYVNKGLDFMNKLISYTDILLINETELLLTTNKKTLQEAVDEISQKVDILVVKCSTKGSFIKKGDEEYNIGIFEVDAIDTTGAGDAYNAGFLYGLINNYTLEESGIIGSYIAAQSTTKSGATEAIPFSKDISIEKIIQNLKNY</sequence>
<gene>
    <name evidence="5" type="ORF">CA615_00355</name>
</gene>
<evidence type="ECO:0000259" key="4">
    <source>
        <dbReference type="Pfam" id="PF00294"/>
    </source>
</evidence>
<dbReference type="Gene3D" id="3.40.1190.20">
    <property type="match status" value="1"/>
</dbReference>
<evidence type="ECO:0000313" key="5">
    <source>
        <dbReference type="EMBL" id="RAP03772.1"/>
    </source>
</evidence>
<evidence type="ECO:0000256" key="2">
    <source>
        <dbReference type="ARBA" id="ARBA00022679"/>
    </source>
</evidence>
<dbReference type="PROSITE" id="PS00584">
    <property type="entry name" value="PFKB_KINASES_2"/>
    <property type="match status" value="1"/>
</dbReference>